<gene>
    <name evidence="1" type="ORF">FZ942_34350</name>
</gene>
<dbReference type="Proteomes" id="UP000324927">
    <property type="component" value="Unassembled WGS sequence"/>
</dbReference>
<name>A0A5A9G0F6_AZOLI</name>
<sequence length="102" mass="10887">MSSRLTRVSEVLGIIGFFLALPGSLVDVRTLYSNTVSTWKAPVVAEDAGPHGAGGAQTPIELSAAVAEQPKEPRRDVVNQSKVTTKDVVTIADLRAARFIIR</sequence>
<dbReference type="AlphaFoldDB" id="A0A5A9G0F6"/>
<dbReference type="RefSeq" id="WP_149235527.1">
    <property type="nucleotide sequence ID" value="NZ_JALJXJ010000025.1"/>
</dbReference>
<organism evidence="1 2">
    <name type="scientific">Azospirillum lipoferum</name>
    <dbReference type="NCBI Taxonomy" id="193"/>
    <lineage>
        <taxon>Bacteria</taxon>
        <taxon>Pseudomonadati</taxon>
        <taxon>Pseudomonadota</taxon>
        <taxon>Alphaproteobacteria</taxon>
        <taxon>Rhodospirillales</taxon>
        <taxon>Azospirillaceae</taxon>
        <taxon>Azospirillum</taxon>
    </lineage>
</organism>
<reference evidence="1 2" key="1">
    <citation type="submission" date="2019-08" db="EMBL/GenBank/DDBJ databases">
        <authorList>
            <person name="Grouzdev D."/>
            <person name="Tikhonova E."/>
            <person name="Kravchenko I."/>
        </authorList>
    </citation>
    <scope>NUCLEOTIDE SEQUENCE [LARGE SCALE GENOMIC DNA]</scope>
    <source>
        <strain evidence="1 2">59b</strain>
    </source>
</reference>
<evidence type="ECO:0000313" key="1">
    <source>
        <dbReference type="EMBL" id="KAA0587174.1"/>
    </source>
</evidence>
<evidence type="ECO:0000313" key="2">
    <source>
        <dbReference type="Proteomes" id="UP000324927"/>
    </source>
</evidence>
<keyword evidence="2" id="KW-1185">Reference proteome</keyword>
<dbReference type="EMBL" id="VTTN01000030">
    <property type="protein sequence ID" value="KAA0587174.1"/>
    <property type="molecule type" value="Genomic_DNA"/>
</dbReference>
<proteinExistence type="predicted"/>
<comment type="caution">
    <text evidence="1">The sequence shown here is derived from an EMBL/GenBank/DDBJ whole genome shotgun (WGS) entry which is preliminary data.</text>
</comment>
<protein>
    <submittedName>
        <fullName evidence="1">Uncharacterized protein</fullName>
    </submittedName>
</protein>
<accession>A0A5A9G0F6</accession>